<name>A0A1T5JDC3_9BACT</name>
<dbReference type="EMBL" id="FUZU01000001">
    <property type="protein sequence ID" value="SKC49567.1"/>
    <property type="molecule type" value="Genomic_DNA"/>
</dbReference>
<dbReference type="Proteomes" id="UP000190961">
    <property type="component" value="Unassembled WGS sequence"/>
</dbReference>
<accession>A0A1T5JDC3</accession>
<keyword evidence="2" id="KW-0732">Signal</keyword>
<reference evidence="3 4" key="1">
    <citation type="submission" date="2017-02" db="EMBL/GenBank/DDBJ databases">
        <authorList>
            <person name="Peterson S.W."/>
        </authorList>
    </citation>
    <scope>NUCLEOTIDE SEQUENCE [LARGE SCALE GENOMIC DNA]</scope>
    <source>
        <strain evidence="3 4">DSM 25262</strain>
    </source>
</reference>
<feature type="transmembrane region" description="Helical" evidence="1">
    <location>
        <begin position="140"/>
        <end position="163"/>
    </location>
</feature>
<gene>
    <name evidence="3" type="ORF">SAMN05660236_1009</name>
</gene>
<keyword evidence="4" id="KW-1185">Reference proteome</keyword>
<evidence type="ECO:0000256" key="1">
    <source>
        <dbReference type="SAM" id="Phobius"/>
    </source>
</evidence>
<dbReference type="AlphaFoldDB" id="A0A1T5JDC3"/>
<keyword evidence="1" id="KW-0472">Membrane</keyword>
<dbReference type="OrthoDB" id="128043at2"/>
<evidence type="ECO:0000313" key="4">
    <source>
        <dbReference type="Proteomes" id="UP000190961"/>
    </source>
</evidence>
<proteinExistence type="predicted"/>
<keyword evidence="1" id="KW-1133">Transmembrane helix</keyword>
<dbReference type="RefSeq" id="WP_079685588.1">
    <property type="nucleotide sequence ID" value="NZ_FUZU01000001.1"/>
</dbReference>
<dbReference type="STRING" id="688867.SAMN05660236_1009"/>
<keyword evidence="1" id="KW-0812">Transmembrane</keyword>
<feature type="chain" id="PRO_5010523207" evidence="2">
    <location>
        <begin position="20"/>
        <end position="549"/>
    </location>
</feature>
<evidence type="ECO:0000313" key="3">
    <source>
        <dbReference type="EMBL" id="SKC49567.1"/>
    </source>
</evidence>
<feature type="signal peptide" evidence="2">
    <location>
        <begin position="1"/>
        <end position="19"/>
    </location>
</feature>
<sequence length="549" mass="60756">MKKILFVILLSCLPSLIDAHIGSPGVTFEGKAGAYPVMILITPPDVIPGTATIDIYTQTTGIQFIGGKPVYWFAGDEGTPTADEILPVEGEPGHFRGIVWLMSAGTSGIEIEINGNTGNGKVIVPVMAVSTAQKEMPASLGWLLLGLCTLLVILMITIIGASVSDGLVKPAESISQKVVRKRWVGVGISTVLLILILWGGKNWWDSWSNRYKRFTYKPLRATSLINYTPQKTTLEFKIDTTKLPTLYYTRRLSYVMPDHGKLMHMFLVRAGSMDVFAHLHPQRKDSATYITELPPLPQGKYLVFADITRLTGFSETIPDTIEIESPSPMVLTSLDTSVLNRDDTYFSTNPVMKESDNPSLTDNIVVCGKPGIKTTLPDGSTAIWEHQPNTSFSAGKLYELTFTIQDEHGKPAILEPYLGMQGHAVVMKDDGSTYIHLHPVGNYSMASQQTIVTRFEKETGPVQWEKISRPEVFMDSIDQVIAALDGMSEEERNKTLMGTMYHAAEDTTHMEHTTVKFPYAFPSAGNYRIWIQMKRNGKILNSAFDAIVE</sequence>
<feature type="transmembrane region" description="Helical" evidence="1">
    <location>
        <begin position="183"/>
        <end position="204"/>
    </location>
</feature>
<protein>
    <submittedName>
        <fullName evidence="3">Uncharacterized protein</fullName>
    </submittedName>
</protein>
<evidence type="ECO:0000256" key="2">
    <source>
        <dbReference type="SAM" id="SignalP"/>
    </source>
</evidence>
<organism evidence="3 4">
    <name type="scientific">Ohtaekwangia koreensis</name>
    <dbReference type="NCBI Taxonomy" id="688867"/>
    <lineage>
        <taxon>Bacteria</taxon>
        <taxon>Pseudomonadati</taxon>
        <taxon>Bacteroidota</taxon>
        <taxon>Cytophagia</taxon>
        <taxon>Cytophagales</taxon>
        <taxon>Fulvivirgaceae</taxon>
        <taxon>Ohtaekwangia</taxon>
    </lineage>
</organism>